<dbReference type="EMBL" id="GEMB01000413">
    <property type="protein sequence ID" value="JAS02709.1"/>
    <property type="molecule type" value="Transcribed_RNA"/>
</dbReference>
<dbReference type="AlphaFoldDB" id="A0A161MT24"/>
<name>A0A161MT24_TRIIF</name>
<proteinExistence type="predicted"/>
<accession>A0A161MT24</accession>
<protein>
    <submittedName>
        <fullName evidence="1">Ankyrin repeat and socs box protein 2-like protein</fullName>
    </submittedName>
</protein>
<sequence length="104" mass="12068">MYIKNDRSWNGTETNTFAYLMELSTDHSVAFDALREESVDETLDLVRRLVKSKRRPASLKRLARSSFRSYLHKETASKPSEFLPTVRHIDAPKSVIGFLMYNDI</sequence>
<reference evidence="1" key="2">
    <citation type="journal article" date="2017" name="J. Med. Entomol.">
        <title>Transcriptome Analysis of the Triatoma infestans (Hemiptera: Reduviidae) Integument.</title>
        <authorList>
            <person name="Calderon-Fernandez G.M."/>
            <person name="Moriconi D.E."/>
            <person name="Dulbecco A.B."/>
            <person name="Juarez M.P."/>
        </authorList>
    </citation>
    <scope>NUCLEOTIDE SEQUENCE</scope>
    <source>
        <strain evidence="1">Int1</strain>
        <tissue evidence="1">Integument</tissue>
    </source>
</reference>
<reference evidence="1" key="1">
    <citation type="submission" date="2016-04" db="EMBL/GenBank/DDBJ databases">
        <authorList>
            <person name="Calderon-Fernandez G.M.Sr."/>
        </authorList>
    </citation>
    <scope>NUCLEOTIDE SEQUENCE</scope>
    <source>
        <strain evidence="1">Int1</strain>
        <tissue evidence="1">Integument</tissue>
    </source>
</reference>
<organism evidence="1">
    <name type="scientific">Triatoma infestans</name>
    <name type="common">Assassin bug</name>
    <dbReference type="NCBI Taxonomy" id="30076"/>
    <lineage>
        <taxon>Eukaryota</taxon>
        <taxon>Metazoa</taxon>
        <taxon>Ecdysozoa</taxon>
        <taxon>Arthropoda</taxon>
        <taxon>Hexapoda</taxon>
        <taxon>Insecta</taxon>
        <taxon>Pterygota</taxon>
        <taxon>Neoptera</taxon>
        <taxon>Paraneoptera</taxon>
        <taxon>Hemiptera</taxon>
        <taxon>Heteroptera</taxon>
        <taxon>Panheteroptera</taxon>
        <taxon>Cimicomorpha</taxon>
        <taxon>Reduviidae</taxon>
        <taxon>Triatominae</taxon>
        <taxon>Triatoma</taxon>
    </lineage>
</organism>
<evidence type="ECO:0000313" key="1">
    <source>
        <dbReference type="EMBL" id="JAS02709.1"/>
    </source>
</evidence>